<evidence type="ECO:0000313" key="8">
    <source>
        <dbReference type="EMBL" id="KAK8876777.1"/>
    </source>
</evidence>
<evidence type="ECO:0000256" key="1">
    <source>
        <dbReference type="ARBA" id="ARBA00001971"/>
    </source>
</evidence>
<keyword evidence="5 7" id="KW-0560">Oxidoreductase</keyword>
<organism evidence="8 9">
    <name type="scientific">Apiospora arundinis</name>
    <dbReference type="NCBI Taxonomy" id="335852"/>
    <lineage>
        <taxon>Eukaryota</taxon>
        <taxon>Fungi</taxon>
        <taxon>Dikarya</taxon>
        <taxon>Ascomycota</taxon>
        <taxon>Pezizomycotina</taxon>
        <taxon>Sordariomycetes</taxon>
        <taxon>Xylariomycetidae</taxon>
        <taxon>Amphisphaeriales</taxon>
        <taxon>Apiosporaceae</taxon>
        <taxon>Apiospora</taxon>
    </lineage>
</organism>
<dbReference type="InterPro" id="IPR017972">
    <property type="entry name" value="Cyt_P450_CS"/>
</dbReference>
<keyword evidence="6 7" id="KW-0408">Iron</keyword>
<dbReference type="EMBL" id="JAPCWZ010000002">
    <property type="protein sequence ID" value="KAK8876777.1"/>
    <property type="molecule type" value="Genomic_DNA"/>
</dbReference>
<evidence type="ECO:0000256" key="3">
    <source>
        <dbReference type="ARBA" id="ARBA00022617"/>
    </source>
</evidence>
<proteinExistence type="inferred from homology"/>
<dbReference type="PANTHER" id="PTHR24305">
    <property type="entry name" value="CYTOCHROME P450"/>
    <property type="match status" value="1"/>
</dbReference>
<evidence type="ECO:0000256" key="2">
    <source>
        <dbReference type="ARBA" id="ARBA00010617"/>
    </source>
</evidence>
<keyword evidence="7 8" id="KW-0503">Monooxygenase</keyword>
<dbReference type="PRINTS" id="PR00385">
    <property type="entry name" value="P450"/>
</dbReference>
<evidence type="ECO:0000256" key="4">
    <source>
        <dbReference type="ARBA" id="ARBA00022723"/>
    </source>
</evidence>
<keyword evidence="3 7" id="KW-0349">Heme</keyword>
<comment type="cofactor">
    <cofactor evidence="1">
        <name>heme</name>
        <dbReference type="ChEBI" id="CHEBI:30413"/>
    </cofactor>
</comment>
<reference evidence="8 9" key="1">
    <citation type="journal article" date="2024" name="IMA Fungus">
        <title>Apiospora arundinis, a panoply of carbohydrate-active enzymes and secondary metabolites.</title>
        <authorList>
            <person name="Sorensen T."/>
            <person name="Petersen C."/>
            <person name="Muurmann A.T."/>
            <person name="Christiansen J.V."/>
            <person name="Brundto M.L."/>
            <person name="Overgaard C.K."/>
            <person name="Boysen A.T."/>
            <person name="Wollenberg R.D."/>
            <person name="Larsen T.O."/>
            <person name="Sorensen J.L."/>
            <person name="Nielsen K.L."/>
            <person name="Sondergaard T.E."/>
        </authorList>
    </citation>
    <scope>NUCLEOTIDE SEQUENCE [LARGE SCALE GENOMIC DNA]</scope>
    <source>
        <strain evidence="8 9">AAU 773</strain>
    </source>
</reference>
<sequence>MDQLVHESLSHFINLVERQRKGKIIMVIDKSSAKFSVFPDSYLAWVAVIFLVLAVKLSGIASHGSLARLPGPWYTRFTSALYTYHQIQGRAPVYVQSLHAKYGPIVRTAPHEVDVSDPTAAQTIYRIKGEFLKSPWYKTLVLGTPNIFNATDPRVHRHRRRHLSQPLSESGLRSVVPLIDKKIQLAIERMAFEMKDRGAADIYKWWLFMATDIIGLLSFGDSFEMLEKGEKNQYVMDIEATGDTFMVRTAFPSLTRWLRKLPSVLCPKSLKTANEVEDRTMQYAHNCLQRHQRHMLESPDTAIHTLFSKLYRGPTTGGNESALTPLELTVDAQAYIIGGSDTLSKTLSYLVWAVCRTPGVQQKLVREIQQRLPLPGQTSFTDAQVRELPYLAMVIEETLRLYPAVPAALPRVVPSDAPELCGQRLPAGTTVTTSAYCLHRDPVAFPDPERFWPERWQNPTKSMKEAFLPFGGGSRVCLGLHLARLEIRLAAARFFHRFPNVEMSNLEGMSDEDMEPQWYFVLTPKGKRCLIQQTHV</sequence>
<dbReference type="PROSITE" id="PS00086">
    <property type="entry name" value="CYTOCHROME_P450"/>
    <property type="match status" value="1"/>
</dbReference>
<dbReference type="PANTHER" id="PTHR24305:SF96">
    <property type="entry name" value="CYTOCHROME P450 MONOOXYGENASE STCB-RELATED"/>
    <property type="match status" value="1"/>
</dbReference>
<dbReference type="PRINTS" id="PR00463">
    <property type="entry name" value="EP450I"/>
</dbReference>
<dbReference type="InterPro" id="IPR001128">
    <property type="entry name" value="Cyt_P450"/>
</dbReference>
<gene>
    <name evidence="8" type="ORF">PGQ11_001723</name>
</gene>
<accession>A0ABR2JFV3</accession>
<dbReference type="GO" id="GO:0004497">
    <property type="term" value="F:monooxygenase activity"/>
    <property type="evidence" value="ECO:0007669"/>
    <property type="project" value="UniProtKB-KW"/>
</dbReference>
<keyword evidence="9" id="KW-1185">Reference proteome</keyword>
<name>A0ABR2JFV3_9PEZI</name>
<dbReference type="Pfam" id="PF00067">
    <property type="entry name" value="p450"/>
    <property type="match status" value="1"/>
</dbReference>
<dbReference type="Gene3D" id="1.10.630.10">
    <property type="entry name" value="Cytochrome P450"/>
    <property type="match status" value="1"/>
</dbReference>
<comment type="similarity">
    <text evidence="2 7">Belongs to the cytochrome P450 family.</text>
</comment>
<evidence type="ECO:0000256" key="5">
    <source>
        <dbReference type="ARBA" id="ARBA00023002"/>
    </source>
</evidence>
<dbReference type="SUPFAM" id="SSF48264">
    <property type="entry name" value="Cytochrome P450"/>
    <property type="match status" value="1"/>
</dbReference>
<dbReference type="InterPro" id="IPR036396">
    <property type="entry name" value="Cyt_P450_sf"/>
</dbReference>
<dbReference type="Proteomes" id="UP001390339">
    <property type="component" value="Unassembled WGS sequence"/>
</dbReference>
<dbReference type="InterPro" id="IPR002401">
    <property type="entry name" value="Cyt_P450_E_grp-I"/>
</dbReference>
<keyword evidence="4 7" id="KW-0479">Metal-binding</keyword>
<comment type="caution">
    <text evidence="8">The sequence shown here is derived from an EMBL/GenBank/DDBJ whole genome shotgun (WGS) entry which is preliminary data.</text>
</comment>
<protein>
    <submittedName>
        <fullName evidence="8">Cytochrome P450 monooxygenase azaI</fullName>
    </submittedName>
</protein>
<evidence type="ECO:0000313" key="9">
    <source>
        <dbReference type="Proteomes" id="UP001390339"/>
    </source>
</evidence>
<evidence type="ECO:0000256" key="7">
    <source>
        <dbReference type="RuleBase" id="RU000461"/>
    </source>
</evidence>
<dbReference type="InterPro" id="IPR050121">
    <property type="entry name" value="Cytochrome_P450_monoxygenase"/>
</dbReference>
<evidence type="ECO:0000256" key="6">
    <source>
        <dbReference type="ARBA" id="ARBA00023004"/>
    </source>
</evidence>